<comment type="subcellular location">
    <subcellularLocation>
        <location evidence="1">Membrane</location>
        <topology evidence="1">Multi-pass membrane protein</topology>
    </subcellularLocation>
</comment>
<dbReference type="AlphaFoldDB" id="A7SUK5"/>
<keyword evidence="6 11" id="KW-0472">Membrane</keyword>
<dbReference type="InterPro" id="IPR019594">
    <property type="entry name" value="Glu/Gly-bd"/>
</dbReference>
<dbReference type="Proteomes" id="UP000001593">
    <property type="component" value="Unassembled WGS sequence"/>
</dbReference>
<feature type="non-terminal residue" evidence="13">
    <location>
        <position position="1"/>
    </location>
</feature>
<evidence type="ECO:0000313" key="14">
    <source>
        <dbReference type="Proteomes" id="UP000001593"/>
    </source>
</evidence>
<accession>A7SUK5</accession>
<feature type="non-terminal residue" evidence="13">
    <location>
        <position position="223"/>
    </location>
</feature>
<keyword evidence="5" id="KW-0406">Ion transport</keyword>
<keyword evidence="3 11" id="KW-0812">Transmembrane</keyword>
<evidence type="ECO:0000256" key="6">
    <source>
        <dbReference type="ARBA" id="ARBA00023136"/>
    </source>
</evidence>
<gene>
    <name evidence="13" type="ORF">NEMVEDRAFT_v1g13877</name>
</gene>
<dbReference type="Pfam" id="PF00060">
    <property type="entry name" value="Lig_chan"/>
    <property type="match status" value="1"/>
</dbReference>
<dbReference type="InterPro" id="IPR001320">
    <property type="entry name" value="Iontro_rcpt_C"/>
</dbReference>
<dbReference type="FunFam" id="1.10.287.70:FF:000143">
    <property type="entry name" value="Probable glutamate receptor"/>
    <property type="match status" value="1"/>
</dbReference>
<evidence type="ECO:0000256" key="1">
    <source>
        <dbReference type="ARBA" id="ARBA00004141"/>
    </source>
</evidence>
<evidence type="ECO:0000256" key="7">
    <source>
        <dbReference type="ARBA" id="ARBA00023170"/>
    </source>
</evidence>
<dbReference type="STRING" id="45351.A7SUK5"/>
<dbReference type="KEGG" id="nve:5503771"/>
<feature type="transmembrane region" description="Helical" evidence="11">
    <location>
        <begin position="188"/>
        <end position="208"/>
    </location>
</feature>
<dbReference type="PANTHER" id="PTHR18966">
    <property type="entry name" value="IONOTROPIC GLUTAMATE RECEPTOR"/>
    <property type="match status" value="1"/>
</dbReference>
<dbReference type="EMBL" id="DS469814">
    <property type="protein sequence ID" value="EDO32623.1"/>
    <property type="molecule type" value="Genomic_DNA"/>
</dbReference>
<dbReference type="SMART" id="SM00918">
    <property type="entry name" value="Lig_chan-Glu_bd"/>
    <property type="match status" value="1"/>
</dbReference>
<keyword evidence="4 11" id="KW-1133">Transmembrane helix</keyword>
<dbReference type="SUPFAM" id="SSF53850">
    <property type="entry name" value="Periplasmic binding protein-like II"/>
    <property type="match status" value="1"/>
</dbReference>
<dbReference type="GO" id="GO:0015276">
    <property type="term" value="F:ligand-gated monoatomic ion channel activity"/>
    <property type="evidence" value="ECO:0007669"/>
    <property type="project" value="InterPro"/>
</dbReference>
<dbReference type="OMA" id="IWMTIAS"/>
<dbReference type="GO" id="GO:0016020">
    <property type="term" value="C:membrane"/>
    <property type="evidence" value="ECO:0007669"/>
    <property type="project" value="UniProtKB-SubCell"/>
</dbReference>
<dbReference type="Gene3D" id="1.10.287.70">
    <property type="match status" value="1"/>
</dbReference>
<reference evidence="13 14" key="1">
    <citation type="journal article" date="2007" name="Science">
        <title>Sea anemone genome reveals ancestral eumetazoan gene repertoire and genomic organization.</title>
        <authorList>
            <person name="Putnam N.H."/>
            <person name="Srivastava M."/>
            <person name="Hellsten U."/>
            <person name="Dirks B."/>
            <person name="Chapman J."/>
            <person name="Salamov A."/>
            <person name="Terry A."/>
            <person name="Shapiro H."/>
            <person name="Lindquist E."/>
            <person name="Kapitonov V.V."/>
            <person name="Jurka J."/>
            <person name="Genikhovich G."/>
            <person name="Grigoriev I.V."/>
            <person name="Lucas S.M."/>
            <person name="Steele R.E."/>
            <person name="Finnerty J.R."/>
            <person name="Technau U."/>
            <person name="Martindale M.Q."/>
            <person name="Rokhsar D.S."/>
        </authorList>
    </citation>
    <scope>NUCLEOTIDE SEQUENCE [LARGE SCALE GENOMIC DNA]</scope>
    <source>
        <strain evidence="14">CH2 X CH6</strain>
    </source>
</reference>
<dbReference type="SUPFAM" id="SSF81324">
    <property type="entry name" value="Voltage-gated potassium channels"/>
    <property type="match status" value="1"/>
</dbReference>
<evidence type="ECO:0000256" key="2">
    <source>
        <dbReference type="ARBA" id="ARBA00022448"/>
    </source>
</evidence>
<evidence type="ECO:0000259" key="12">
    <source>
        <dbReference type="SMART" id="SM00918"/>
    </source>
</evidence>
<keyword evidence="10" id="KW-0407">Ion channel</keyword>
<keyword evidence="9" id="KW-1071">Ligand-gated ion channel</keyword>
<evidence type="ECO:0000256" key="9">
    <source>
        <dbReference type="ARBA" id="ARBA00023286"/>
    </source>
</evidence>
<dbReference type="Gene3D" id="3.40.190.10">
    <property type="entry name" value="Periplasmic binding protein-like II"/>
    <property type="match status" value="1"/>
</dbReference>
<protein>
    <recommendedName>
        <fullName evidence="12">Ionotropic glutamate receptor L-glutamate and glycine-binding domain-containing protein</fullName>
    </recommendedName>
</protein>
<evidence type="ECO:0000313" key="13">
    <source>
        <dbReference type="EMBL" id="EDO32623.1"/>
    </source>
</evidence>
<keyword evidence="2" id="KW-0813">Transport</keyword>
<keyword evidence="7" id="KW-0675">Receptor</keyword>
<name>A7SUK5_NEMVE</name>
<proteinExistence type="predicted"/>
<dbReference type="HOGENOM" id="CLU_007257_8_0_1"/>
<evidence type="ECO:0000256" key="8">
    <source>
        <dbReference type="ARBA" id="ARBA00023180"/>
    </source>
</evidence>
<dbReference type="InterPro" id="IPR015683">
    <property type="entry name" value="Ionotropic_Glu_rcpt"/>
</dbReference>
<evidence type="ECO:0000256" key="5">
    <source>
        <dbReference type="ARBA" id="ARBA00023065"/>
    </source>
</evidence>
<evidence type="ECO:0000256" key="4">
    <source>
        <dbReference type="ARBA" id="ARBA00022989"/>
    </source>
</evidence>
<evidence type="ECO:0000256" key="11">
    <source>
        <dbReference type="SAM" id="Phobius"/>
    </source>
</evidence>
<organism evidence="13 14">
    <name type="scientific">Nematostella vectensis</name>
    <name type="common">Starlet sea anemone</name>
    <dbReference type="NCBI Taxonomy" id="45351"/>
    <lineage>
        <taxon>Eukaryota</taxon>
        <taxon>Metazoa</taxon>
        <taxon>Cnidaria</taxon>
        <taxon>Anthozoa</taxon>
        <taxon>Hexacorallia</taxon>
        <taxon>Actiniaria</taxon>
        <taxon>Edwardsiidae</taxon>
        <taxon>Nematostella</taxon>
    </lineage>
</organism>
<dbReference type="PhylomeDB" id="A7SUK5"/>
<keyword evidence="8" id="KW-0325">Glycoprotein</keyword>
<evidence type="ECO:0000256" key="10">
    <source>
        <dbReference type="ARBA" id="ARBA00023303"/>
    </source>
</evidence>
<dbReference type="eggNOG" id="KOG1054">
    <property type="taxonomic scope" value="Eukaryota"/>
</dbReference>
<keyword evidence="14" id="KW-1185">Reference proteome</keyword>
<sequence length="223" mass="24883">PFIISEKDPTTGAVKYTGHSIDLLDILAGMNGFQYEIYESAELGGVKEDGTYYGLFGDIQSEKADLTTLPLTINSARLQYLDFSEPFMHVSMDLVTRKPEEKQIDITGFMTPYTIPVWLMTMACWIFVTGCLSLVNYYSPYGHRLRDTEGDGDEFSFFNSLWFCLASMLQQGGDATPKMLSGRIVTGTLWFVILVWVSTYTANLAAFLTTSSSDSAINNLEDV</sequence>
<feature type="transmembrane region" description="Helical" evidence="11">
    <location>
        <begin position="117"/>
        <end position="138"/>
    </location>
</feature>
<feature type="domain" description="Ionotropic glutamate receptor L-glutamate and glycine-binding" evidence="12">
    <location>
        <begin position="1"/>
        <end position="61"/>
    </location>
</feature>
<dbReference type="Pfam" id="PF10613">
    <property type="entry name" value="Lig_chan-Glu_bd"/>
    <property type="match status" value="1"/>
</dbReference>
<dbReference type="InParanoid" id="A7SUK5"/>
<evidence type="ECO:0000256" key="3">
    <source>
        <dbReference type="ARBA" id="ARBA00022692"/>
    </source>
</evidence>